<reference evidence="2 3" key="1">
    <citation type="journal article" date="2018" name="PLoS Genet.">
        <title>Population sequencing reveals clonal diversity and ancestral inbreeding in the grapevine cultivar Chardonnay.</title>
        <authorList>
            <person name="Roach M.J."/>
            <person name="Johnson D.L."/>
            <person name="Bohlmann J."/>
            <person name="van Vuuren H.J."/>
            <person name="Jones S.J."/>
            <person name="Pretorius I.S."/>
            <person name="Schmidt S.A."/>
            <person name="Borneman A.R."/>
        </authorList>
    </citation>
    <scope>NUCLEOTIDE SEQUENCE [LARGE SCALE GENOMIC DNA]</scope>
    <source>
        <strain evidence="3">cv. Chardonnay</strain>
        <tissue evidence="2">Leaf</tissue>
    </source>
</reference>
<feature type="region of interest" description="Disordered" evidence="1">
    <location>
        <begin position="51"/>
        <end position="90"/>
    </location>
</feature>
<feature type="compositionally biased region" description="Basic and acidic residues" evidence="1">
    <location>
        <begin position="60"/>
        <end position="77"/>
    </location>
</feature>
<name>A0A438IGS9_VITVI</name>
<evidence type="ECO:0000313" key="3">
    <source>
        <dbReference type="Proteomes" id="UP000288805"/>
    </source>
</evidence>
<gene>
    <name evidence="2" type="ORF">CK203_027761</name>
</gene>
<sequence length="113" mass="12860">MDGIRFLPQVQKFIDNQLHKFECSPWVEDILLLEYTWSGWTLAGTEVSSLQGEQGYPGGHRIDWKDAGHPGTKDKRSVSTQRATREGVPNNQPLRLWLRCRGVGWGDPSRAIQ</sequence>
<dbReference type="AlphaFoldDB" id="A0A438IGS9"/>
<protein>
    <submittedName>
        <fullName evidence="2">Uncharacterized protein</fullName>
    </submittedName>
</protein>
<comment type="caution">
    <text evidence="2">The sequence shown here is derived from an EMBL/GenBank/DDBJ whole genome shotgun (WGS) entry which is preliminary data.</text>
</comment>
<organism evidence="2 3">
    <name type="scientific">Vitis vinifera</name>
    <name type="common">Grape</name>
    <dbReference type="NCBI Taxonomy" id="29760"/>
    <lineage>
        <taxon>Eukaryota</taxon>
        <taxon>Viridiplantae</taxon>
        <taxon>Streptophyta</taxon>
        <taxon>Embryophyta</taxon>
        <taxon>Tracheophyta</taxon>
        <taxon>Spermatophyta</taxon>
        <taxon>Magnoliopsida</taxon>
        <taxon>eudicotyledons</taxon>
        <taxon>Gunneridae</taxon>
        <taxon>Pentapetalae</taxon>
        <taxon>rosids</taxon>
        <taxon>Vitales</taxon>
        <taxon>Vitaceae</taxon>
        <taxon>Viteae</taxon>
        <taxon>Vitis</taxon>
    </lineage>
</organism>
<dbReference type="Proteomes" id="UP000288805">
    <property type="component" value="Unassembled WGS sequence"/>
</dbReference>
<evidence type="ECO:0000313" key="2">
    <source>
        <dbReference type="EMBL" id="RVW95946.1"/>
    </source>
</evidence>
<proteinExistence type="predicted"/>
<evidence type="ECO:0000256" key="1">
    <source>
        <dbReference type="SAM" id="MobiDB-lite"/>
    </source>
</evidence>
<accession>A0A438IGS9</accession>
<dbReference type="EMBL" id="QGNW01000110">
    <property type="protein sequence ID" value="RVW95946.1"/>
    <property type="molecule type" value="Genomic_DNA"/>
</dbReference>